<protein>
    <submittedName>
        <fullName evidence="1">Uncharacterized protein</fullName>
    </submittedName>
</protein>
<evidence type="ECO:0000313" key="1">
    <source>
        <dbReference type="EMBL" id="MPM74024.1"/>
    </source>
</evidence>
<proteinExistence type="predicted"/>
<dbReference type="AlphaFoldDB" id="A0A645CAS8"/>
<name>A0A645CAS8_9ZZZZ</name>
<organism evidence="1">
    <name type="scientific">bioreactor metagenome</name>
    <dbReference type="NCBI Taxonomy" id="1076179"/>
    <lineage>
        <taxon>unclassified sequences</taxon>
        <taxon>metagenomes</taxon>
        <taxon>ecological metagenomes</taxon>
    </lineage>
</organism>
<reference evidence="1" key="1">
    <citation type="submission" date="2019-08" db="EMBL/GenBank/DDBJ databases">
        <authorList>
            <person name="Kucharzyk K."/>
            <person name="Murdoch R.W."/>
            <person name="Higgins S."/>
            <person name="Loffler F."/>
        </authorList>
    </citation>
    <scope>NUCLEOTIDE SEQUENCE</scope>
</reference>
<gene>
    <name evidence="1" type="ORF">SDC9_121009</name>
</gene>
<comment type="caution">
    <text evidence="1">The sequence shown here is derived from an EMBL/GenBank/DDBJ whole genome shotgun (WGS) entry which is preliminary data.</text>
</comment>
<accession>A0A645CAS8</accession>
<sequence length="362" mass="39576">MVCVDIQNNTGVGCQMQKCVRKFTAFHHNIFAGARLAVPVNQRQLAADHRGGVFARHFKYLGDHAGRGGFAVGARHTNRFCIKALHIAQHHAALYTGDAQLLSAGNFRVAGQNGRGVHQQVGTVYVAGRVGDFYVNAHRAFVIYNMALIDIAAGDRIACRRKNLYQRVHAAAPDAHKVQPFFTFQQFGVKIVHSDIPVSMRICRGGPAAFIIVCPALKRNTFAQISVFGIMSKKGGAVQWRKNASSSCWRCCAVRRRGCPLPGKSCNSTQGAPLRRCPHTKCATSCKRCCWAKTPRRCYCLPVPGPFAILGLPVCAGLCRLRACRHKCCCAGGAFCLPAGRAAHRWWRHLGFRPGLAATLRG</sequence>
<dbReference type="EMBL" id="VSSQ01025707">
    <property type="protein sequence ID" value="MPM74024.1"/>
    <property type="molecule type" value="Genomic_DNA"/>
</dbReference>